<accession>A0A848ME58</accession>
<gene>
    <name evidence="2" type="ORF">GW590_05995</name>
</gene>
<feature type="transmembrane region" description="Helical" evidence="1">
    <location>
        <begin position="29"/>
        <end position="45"/>
    </location>
</feature>
<dbReference type="AlphaFoldDB" id="A0A848ME58"/>
<comment type="caution">
    <text evidence="2">The sequence shown here is derived from an EMBL/GenBank/DDBJ whole genome shotgun (WGS) entry which is preliminary data.</text>
</comment>
<dbReference type="InterPro" id="IPR021306">
    <property type="entry name" value="DUF2878"/>
</dbReference>
<dbReference type="Pfam" id="PF11086">
    <property type="entry name" value="DUF2878"/>
    <property type="match status" value="1"/>
</dbReference>
<dbReference type="RefSeq" id="WP_169402094.1">
    <property type="nucleotide sequence ID" value="NZ_JAADJU010000002.1"/>
</dbReference>
<dbReference type="EMBL" id="JAADJU010000002">
    <property type="protein sequence ID" value="NMP26417.1"/>
    <property type="molecule type" value="Genomic_DNA"/>
</dbReference>
<reference evidence="2 3" key="1">
    <citation type="submission" date="2020-01" db="EMBL/GenBank/DDBJ databases">
        <authorList>
            <person name="Lee S.D."/>
        </authorList>
    </citation>
    <scope>NUCLEOTIDE SEQUENCE [LARGE SCALE GENOMIC DNA]</scope>
    <source>
        <strain evidence="2 3">SAP-1</strain>
    </source>
</reference>
<evidence type="ECO:0000313" key="2">
    <source>
        <dbReference type="EMBL" id="NMP26417.1"/>
    </source>
</evidence>
<protein>
    <submittedName>
        <fullName evidence="2">DUF2878 domain-containing protein</fullName>
    </submittedName>
</protein>
<organism evidence="2 3">
    <name type="scientific">Rouxiella aceris</name>
    <dbReference type="NCBI Taxonomy" id="2703884"/>
    <lineage>
        <taxon>Bacteria</taxon>
        <taxon>Pseudomonadati</taxon>
        <taxon>Pseudomonadota</taxon>
        <taxon>Gammaproteobacteria</taxon>
        <taxon>Enterobacterales</taxon>
        <taxon>Yersiniaceae</taxon>
        <taxon>Rouxiella</taxon>
    </lineage>
</organism>
<feature type="transmembrane region" description="Helical" evidence="1">
    <location>
        <begin position="51"/>
        <end position="70"/>
    </location>
</feature>
<keyword evidence="1" id="KW-0472">Membrane</keyword>
<dbReference type="Proteomes" id="UP000585363">
    <property type="component" value="Unassembled WGS sequence"/>
</dbReference>
<feature type="transmembrane region" description="Helical" evidence="1">
    <location>
        <begin position="77"/>
        <end position="96"/>
    </location>
</feature>
<evidence type="ECO:0000313" key="3">
    <source>
        <dbReference type="Proteomes" id="UP000585363"/>
    </source>
</evidence>
<reference evidence="2 3" key="2">
    <citation type="submission" date="2020-06" db="EMBL/GenBank/DDBJ databases">
        <title>Polyphasic characterization of a Rahnella strain isolated from tree sap.</title>
        <authorList>
            <person name="Kim I.S."/>
        </authorList>
    </citation>
    <scope>NUCLEOTIDE SEQUENCE [LARGE SCALE GENOMIC DNA]</scope>
    <source>
        <strain evidence="2 3">SAP-1</strain>
    </source>
</reference>
<name>A0A848ME58_9GAMM</name>
<evidence type="ECO:0000256" key="1">
    <source>
        <dbReference type="SAM" id="Phobius"/>
    </source>
</evidence>
<proteinExistence type="predicted"/>
<keyword evidence="3" id="KW-1185">Reference proteome</keyword>
<keyword evidence="1" id="KW-1133">Transmembrane helix</keyword>
<feature type="transmembrane region" description="Helical" evidence="1">
    <location>
        <begin position="102"/>
        <end position="122"/>
    </location>
</feature>
<sequence length="162" mass="18609">MKSPRFWLLTIGFDLWWALAVWGRERVEIVLVVGALLMLFLTPAPRRKWVLLASVLGVAMDSLWCALDVLSFDHSRLVPLWMLALWLSFSAWWLWFCPQLSLRWPWLVLLGAISGPLAYFFGMRLDAMQIHTSAVAVFALLSLGWACFLPLISLPVILRILR</sequence>
<keyword evidence="1" id="KW-0812">Transmembrane</keyword>
<feature type="transmembrane region" description="Helical" evidence="1">
    <location>
        <begin position="134"/>
        <end position="158"/>
    </location>
</feature>